<dbReference type="PANTHER" id="PTHR11364">
    <property type="entry name" value="THIOSULFATE SULFERTANSFERASE"/>
    <property type="match status" value="1"/>
</dbReference>
<dbReference type="STRING" id="561720.SAMN06275492_1335"/>
<keyword evidence="2" id="KW-0677">Repeat</keyword>
<dbReference type="Pfam" id="PF00581">
    <property type="entry name" value="Rhodanese"/>
    <property type="match status" value="3"/>
</dbReference>
<dbReference type="SMART" id="SM00450">
    <property type="entry name" value="RHOD"/>
    <property type="match status" value="3"/>
</dbReference>
<feature type="domain" description="Rhodanese" evidence="3">
    <location>
        <begin position="328"/>
        <end position="450"/>
    </location>
</feature>
<evidence type="ECO:0000259" key="3">
    <source>
        <dbReference type="PROSITE" id="PS50206"/>
    </source>
</evidence>
<evidence type="ECO:0000313" key="4">
    <source>
        <dbReference type="EMBL" id="SMG43183.1"/>
    </source>
</evidence>
<reference evidence="5" key="1">
    <citation type="submission" date="2017-04" db="EMBL/GenBank/DDBJ databases">
        <authorList>
            <person name="Varghese N."/>
            <person name="Submissions S."/>
        </authorList>
    </citation>
    <scope>NUCLEOTIDE SEQUENCE [LARGE SCALE GENOMIC DNA]</scope>
    <source>
        <strain evidence="5">USBA 82</strain>
    </source>
</reference>
<keyword evidence="4" id="KW-0670">Pyruvate</keyword>
<dbReference type="EMBL" id="FXBB01000033">
    <property type="protein sequence ID" value="SMG43183.1"/>
    <property type="molecule type" value="Genomic_DNA"/>
</dbReference>
<evidence type="ECO:0000313" key="5">
    <source>
        <dbReference type="Proteomes" id="UP000193355"/>
    </source>
</evidence>
<dbReference type="PANTHER" id="PTHR11364:SF27">
    <property type="entry name" value="SULFURTRANSFERASE"/>
    <property type="match status" value="1"/>
</dbReference>
<feature type="domain" description="Rhodanese" evidence="3">
    <location>
        <begin position="175"/>
        <end position="294"/>
    </location>
</feature>
<dbReference type="InterPro" id="IPR036873">
    <property type="entry name" value="Rhodanese-like_dom_sf"/>
</dbReference>
<keyword evidence="5" id="KW-1185">Reference proteome</keyword>
<dbReference type="AlphaFoldDB" id="A0A1X7KPN3"/>
<evidence type="ECO:0000256" key="2">
    <source>
        <dbReference type="ARBA" id="ARBA00022737"/>
    </source>
</evidence>
<dbReference type="Proteomes" id="UP000193355">
    <property type="component" value="Unassembled WGS sequence"/>
</dbReference>
<dbReference type="SUPFAM" id="SSF52821">
    <property type="entry name" value="Rhodanese/Cell cycle control phosphatase"/>
    <property type="match status" value="3"/>
</dbReference>
<dbReference type="InterPro" id="IPR001763">
    <property type="entry name" value="Rhodanese-like_dom"/>
</dbReference>
<dbReference type="Gene3D" id="3.40.250.10">
    <property type="entry name" value="Rhodanese-like domain"/>
    <property type="match status" value="3"/>
</dbReference>
<accession>A0A1X7KPN3</accession>
<feature type="domain" description="Rhodanese" evidence="3">
    <location>
        <begin position="39"/>
        <end position="147"/>
    </location>
</feature>
<name>A0A1X7KPN3_9BACT</name>
<dbReference type="CDD" id="cd01448">
    <property type="entry name" value="TST_Repeat_1"/>
    <property type="match status" value="1"/>
</dbReference>
<protein>
    <submittedName>
        <fullName evidence="4">Thiosulfate/3-mercaptopyruvate sulfurtransferase</fullName>
    </submittedName>
</protein>
<dbReference type="PROSITE" id="PS50206">
    <property type="entry name" value="RHODANESE_3"/>
    <property type="match status" value="3"/>
</dbReference>
<dbReference type="InterPro" id="IPR001307">
    <property type="entry name" value="Thiosulphate_STrfase_CS"/>
</dbReference>
<sequence length="455" mass="50224">MLMGFRAIVGFVLLMTPLLSHSVAFSEEIDTNRLEEIIGGGHCVLVDTRDSDAFNGWRLGDVSRGGHIAGAVNFSASWLDIDSKDGEEVLNQALSDKGIAKDKKVVLYDINGRDAAKVKGWLEGRGFSDILTYDAKKWIDDLARPVESLPGYGLLVPAEVLKDLVDGKRPETFENAGKVIILEASWGEEKNSYAKGHIPGAVHVDTDWVEPPVERLLKGEDKPVTMWILASDDKLMDLAKRLGVSASDTVVVTGENQMAAYRVAFVMEYLGVEDVRVLNGGIGSWVRGGYSLDTDSVKAEPIDDFGRTSPGRPEILDSLDQTKEKLASDDGFVLVDIRTWDEHIGEVSGYSYHHRKGRIPGSVFAYAGKTDSNSLDYYRNLDGTMREPRDILSMWESCGVDTSKHLSFMCGSGWRAAEVWFYARAMGLDNTSMFSDGWIGWSNEGYPFETGEPVR</sequence>
<dbReference type="InterPro" id="IPR045078">
    <property type="entry name" value="TST/MPST-like"/>
</dbReference>
<keyword evidence="1 4" id="KW-0808">Transferase</keyword>
<gene>
    <name evidence="4" type="ORF">SAMN06275492_1335</name>
</gene>
<organism evidence="4 5">
    <name type="scientific">Dethiosulfovibrio salsuginis</name>
    <dbReference type="NCBI Taxonomy" id="561720"/>
    <lineage>
        <taxon>Bacteria</taxon>
        <taxon>Thermotogati</taxon>
        <taxon>Synergistota</taxon>
        <taxon>Synergistia</taxon>
        <taxon>Synergistales</taxon>
        <taxon>Dethiosulfovibrionaceae</taxon>
        <taxon>Dethiosulfovibrio</taxon>
    </lineage>
</organism>
<evidence type="ECO:0000256" key="1">
    <source>
        <dbReference type="ARBA" id="ARBA00022679"/>
    </source>
</evidence>
<proteinExistence type="predicted"/>
<dbReference type="GO" id="GO:0004792">
    <property type="term" value="F:thiosulfate-cyanide sulfurtransferase activity"/>
    <property type="evidence" value="ECO:0007669"/>
    <property type="project" value="InterPro"/>
</dbReference>
<dbReference type="PROSITE" id="PS00380">
    <property type="entry name" value="RHODANESE_1"/>
    <property type="match status" value="1"/>
</dbReference>